<dbReference type="Pfam" id="PF00104">
    <property type="entry name" value="Hormone_recep"/>
    <property type="match status" value="1"/>
</dbReference>
<dbReference type="InterPro" id="IPR050274">
    <property type="entry name" value="Nuclear_hormone_rcpt_NR2"/>
</dbReference>
<keyword evidence="9" id="KW-0675">Receptor</keyword>
<keyword evidence="8" id="KW-0804">Transcription</keyword>
<keyword evidence="5" id="KW-0862">Zinc</keyword>
<sequence length="396" mass="45658">MTTERPNECVICLRPATGYHYGIVSCKGCKTFFRRTCVSKEETECNLRKKCFDSTEKTPINLRCIACRFRKCIEKGMKISALELKNDEKLVVNSKRLGKPEVCSTSKRLDIVRIESKETLSNNIIQSLVYLESKLEMFRLSAFNPDYLELGSLTDIMNLESKISLAEKLGPMPGWPLSKKQTSPTEITTISQMRDIPDTRPTFIVNEKVWMIFNTITTIEYIKTFGFFHQLKNRDKILLIGHVTLICLYFNIAYFSLSKKFDGCLHPDGSISPERDEVHYSLSTMSHAALIRTNIQYKEYVLLKAMCVCNPTIQDLSDHAQIILTQERQKYADILFEHCMKTQNNGPCRFVELLGIFPILEQQQQAAKNFFIFRVAPILAKYDKVAEFFHEIMLSE</sequence>
<keyword evidence="15" id="KW-1185">Reference proteome</keyword>
<dbReference type="PANTHER" id="PTHR24083">
    <property type="entry name" value="NUCLEAR HORMONE RECEPTOR"/>
    <property type="match status" value="1"/>
</dbReference>
<evidence type="ECO:0000256" key="7">
    <source>
        <dbReference type="ARBA" id="ARBA00023125"/>
    </source>
</evidence>
<dbReference type="PROSITE" id="PS51843">
    <property type="entry name" value="NR_LBD"/>
    <property type="match status" value="1"/>
</dbReference>
<keyword evidence="3" id="KW-0479">Metal-binding</keyword>
<dbReference type="InterPro" id="IPR001628">
    <property type="entry name" value="Znf_hrmn_rcpt"/>
</dbReference>
<feature type="domain" description="NR LBD" evidence="13">
    <location>
        <begin position="182"/>
        <end position="393"/>
    </location>
</feature>
<dbReference type="InParanoid" id="G0PLJ4"/>
<protein>
    <recommendedName>
        <fullName evidence="16">Nuclear Hormone Receptor family</fullName>
    </recommendedName>
</protein>
<dbReference type="GO" id="GO:0000978">
    <property type="term" value="F:RNA polymerase II cis-regulatory region sequence-specific DNA binding"/>
    <property type="evidence" value="ECO:0007669"/>
    <property type="project" value="InterPro"/>
</dbReference>
<dbReference type="Pfam" id="PF00105">
    <property type="entry name" value="zf-C4"/>
    <property type="match status" value="1"/>
</dbReference>
<evidence type="ECO:0000256" key="6">
    <source>
        <dbReference type="ARBA" id="ARBA00023015"/>
    </source>
</evidence>
<dbReference type="SUPFAM" id="SSF57716">
    <property type="entry name" value="Glucocorticoid receptor-like (DNA-binding domain)"/>
    <property type="match status" value="1"/>
</dbReference>
<dbReference type="OrthoDB" id="9984314at2759"/>
<accession>G0PLJ4</accession>
<dbReference type="GO" id="GO:0005634">
    <property type="term" value="C:nucleus"/>
    <property type="evidence" value="ECO:0007669"/>
    <property type="project" value="UniProtKB-SubCell"/>
</dbReference>
<evidence type="ECO:0000256" key="4">
    <source>
        <dbReference type="ARBA" id="ARBA00022771"/>
    </source>
</evidence>
<evidence type="ECO:0000313" key="14">
    <source>
        <dbReference type="EMBL" id="EGT35099.1"/>
    </source>
</evidence>
<keyword evidence="11" id="KW-0472">Membrane</keyword>
<feature type="domain" description="Nuclear receptor" evidence="12">
    <location>
        <begin position="6"/>
        <end position="84"/>
    </location>
</feature>
<dbReference type="Gene3D" id="1.10.565.10">
    <property type="entry name" value="Retinoid X Receptor"/>
    <property type="match status" value="1"/>
</dbReference>
<name>G0PLJ4_CAEBE</name>
<dbReference type="Gene3D" id="3.30.50.10">
    <property type="entry name" value="Erythroid Transcription Factor GATA-1, subunit A"/>
    <property type="match status" value="1"/>
</dbReference>
<gene>
    <name evidence="14" type="ORF">CAEBREN_04591</name>
</gene>
<dbReference type="AlphaFoldDB" id="G0PLJ4"/>
<dbReference type="PRINTS" id="PR00047">
    <property type="entry name" value="STROIDFINGER"/>
</dbReference>
<evidence type="ECO:0008006" key="16">
    <source>
        <dbReference type="Google" id="ProtNLM"/>
    </source>
</evidence>
<keyword evidence="4" id="KW-0863">Zinc-finger</keyword>
<comment type="subcellular location">
    <subcellularLocation>
        <location evidence="1">Nucleus</location>
    </subcellularLocation>
</comment>
<keyword evidence="11" id="KW-0812">Transmembrane</keyword>
<proteinExistence type="inferred from homology"/>
<dbReference type="eggNOG" id="KOG3575">
    <property type="taxonomic scope" value="Eukaryota"/>
</dbReference>
<evidence type="ECO:0000256" key="2">
    <source>
        <dbReference type="ARBA" id="ARBA00005993"/>
    </source>
</evidence>
<dbReference type="HOGENOM" id="CLU_007368_3_1_1"/>
<dbReference type="STRING" id="135651.G0PLJ4"/>
<comment type="similarity">
    <text evidence="2">Belongs to the nuclear hormone receptor family.</text>
</comment>
<dbReference type="Proteomes" id="UP000008068">
    <property type="component" value="Unassembled WGS sequence"/>
</dbReference>
<dbReference type="GO" id="GO:0008270">
    <property type="term" value="F:zinc ion binding"/>
    <property type="evidence" value="ECO:0007669"/>
    <property type="project" value="UniProtKB-KW"/>
</dbReference>
<dbReference type="InterPro" id="IPR013088">
    <property type="entry name" value="Znf_NHR/GATA"/>
</dbReference>
<evidence type="ECO:0000256" key="9">
    <source>
        <dbReference type="ARBA" id="ARBA00023170"/>
    </source>
</evidence>
<keyword evidence="6" id="KW-0805">Transcription regulation</keyword>
<organism evidence="15">
    <name type="scientific">Caenorhabditis brenneri</name>
    <name type="common">Nematode worm</name>
    <dbReference type="NCBI Taxonomy" id="135651"/>
    <lineage>
        <taxon>Eukaryota</taxon>
        <taxon>Metazoa</taxon>
        <taxon>Ecdysozoa</taxon>
        <taxon>Nematoda</taxon>
        <taxon>Chromadorea</taxon>
        <taxon>Rhabditida</taxon>
        <taxon>Rhabditina</taxon>
        <taxon>Rhabditomorpha</taxon>
        <taxon>Rhabditoidea</taxon>
        <taxon>Rhabditidae</taxon>
        <taxon>Peloderinae</taxon>
        <taxon>Caenorhabditis</taxon>
    </lineage>
</organism>
<evidence type="ECO:0000256" key="3">
    <source>
        <dbReference type="ARBA" id="ARBA00022723"/>
    </source>
</evidence>
<evidence type="ECO:0000256" key="1">
    <source>
        <dbReference type="ARBA" id="ARBA00004123"/>
    </source>
</evidence>
<dbReference type="SMART" id="SM00399">
    <property type="entry name" value="ZnF_C4"/>
    <property type="match status" value="1"/>
</dbReference>
<reference evidence="15" key="1">
    <citation type="submission" date="2011-07" db="EMBL/GenBank/DDBJ databases">
        <authorList>
            <consortium name="Caenorhabditis brenneri Sequencing and Analysis Consortium"/>
            <person name="Wilson R.K."/>
        </authorList>
    </citation>
    <scope>NUCLEOTIDE SEQUENCE [LARGE SCALE GENOMIC DNA]</scope>
    <source>
        <strain evidence="15">PB2801</strain>
    </source>
</reference>
<dbReference type="InterPro" id="IPR049636">
    <property type="entry name" value="HNF4-like_DBD"/>
</dbReference>
<keyword evidence="11" id="KW-1133">Transmembrane helix</keyword>
<dbReference type="PROSITE" id="PS51257">
    <property type="entry name" value="PROKAR_LIPOPROTEIN"/>
    <property type="match status" value="1"/>
</dbReference>
<keyword evidence="7" id="KW-0238">DNA-binding</keyword>
<dbReference type="FunFam" id="3.30.50.10:FF:000030">
    <property type="entry name" value="Nuclear Hormone Receptor family"/>
    <property type="match status" value="1"/>
</dbReference>
<dbReference type="GO" id="GO:0003700">
    <property type="term" value="F:DNA-binding transcription factor activity"/>
    <property type="evidence" value="ECO:0007669"/>
    <property type="project" value="InterPro"/>
</dbReference>
<dbReference type="PROSITE" id="PS51030">
    <property type="entry name" value="NUCLEAR_REC_DBD_2"/>
    <property type="match status" value="1"/>
</dbReference>
<dbReference type="InterPro" id="IPR035500">
    <property type="entry name" value="NHR-like_dom_sf"/>
</dbReference>
<feature type="transmembrane region" description="Helical" evidence="11">
    <location>
        <begin position="237"/>
        <end position="257"/>
    </location>
</feature>
<evidence type="ECO:0000256" key="8">
    <source>
        <dbReference type="ARBA" id="ARBA00023163"/>
    </source>
</evidence>
<evidence type="ECO:0000256" key="5">
    <source>
        <dbReference type="ARBA" id="ARBA00022833"/>
    </source>
</evidence>
<dbReference type="EMBL" id="GL381110">
    <property type="protein sequence ID" value="EGT35099.1"/>
    <property type="molecule type" value="Genomic_DNA"/>
</dbReference>
<dbReference type="SMART" id="SM00430">
    <property type="entry name" value="HOLI"/>
    <property type="match status" value="1"/>
</dbReference>
<dbReference type="SUPFAM" id="SSF48508">
    <property type="entry name" value="Nuclear receptor ligand-binding domain"/>
    <property type="match status" value="1"/>
</dbReference>
<evidence type="ECO:0000259" key="12">
    <source>
        <dbReference type="PROSITE" id="PS51030"/>
    </source>
</evidence>
<evidence type="ECO:0000313" key="15">
    <source>
        <dbReference type="Proteomes" id="UP000008068"/>
    </source>
</evidence>
<evidence type="ECO:0000256" key="11">
    <source>
        <dbReference type="SAM" id="Phobius"/>
    </source>
</evidence>
<evidence type="ECO:0000259" key="13">
    <source>
        <dbReference type="PROSITE" id="PS51843"/>
    </source>
</evidence>
<dbReference type="CDD" id="cd06960">
    <property type="entry name" value="NR_DBD_HNF4A"/>
    <property type="match status" value="1"/>
</dbReference>
<evidence type="ECO:0000256" key="10">
    <source>
        <dbReference type="ARBA" id="ARBA00023242"/>
    </source>
</evidence>
<keyword evidence="10" id="KW-0539">Nucleus</keyword>
<dbReference type="InterPro" id="IPR000536">
    <property type="entry name" value="Nucl_hrmn_rcpt_lig-bd"/>
</dbReference>
<dbReference type="OMA" id="QFRISAY"/>